<feature type="region of interest" description="Disordered" evidence="1">
    <location>
        <begin position="1"/>
        <end position="101"/>
    </location>
</feature>
<evidence type="ECO:0000313" key="3">
    <source>
        <dbReference type="Proteomes" id="UP000765509"/>
    </source>
</evidence>
<protein>
    <submittedName>
        <fullName evidence="2">Uncharacterized protein</fullName>
    </submittedName>
</protein>
<feature type="compositionally biased region" description="Basic and acidic residues" evidence="1">
    <location>
        <begin position="64"/>
        <end position="74"/>
    </location>
</feature>
<sequence>MLRNIGPINPLEPSIFGPRGTPIAPTDCRPQTMDHILQPADHRSTKAQRTPKRPKMGIDPIDSEMNRTKIHQTDPKWPQSHFGPFYKGNGDKTSPLNLQNV</sequence>
<keyword evidence="3" id="KW-1185">Reference proteome</keyword>
<evidence type="ECO:0000313" key="2">
    <source>
        <dbReference type="EMBL" id="MBW0567881.1"/>
    </source>
</evidence>
<feature type="compositionally biased region" description="Basic residues" evidence="1">
    <location>
        <begin position="45"/>
        <end position="55"/>
    </location>
</feature>
<organism evidence="2 3">
    <name type="scientific">Austropuccinia psidii MF-1</name>
    <dbReference type="NCBI Taxonomy" id="1389203"/>
    <lineage>
        <taxon>Eukaryota</taxon>
        <taxon>Fungi</taxon>
        <taxon>Dikarya</taxon>
        <taxon>Basidiomycota</taxon>
        <taxon>Pucciniomycotina</taxon>
        <taxon>Pucciniomycetes</taxon>
        <taxon>Pucciniales</taxon>
        <taxon>Sphaerophragmiaceae</taxon>
        <taxon>Austropuccinia</taxon>
    </lineage>
</organism>
<evidence type="ECO:0000256" key="1">
    <source>
        <dbReference type="SAM" id="MobiDB-lite"/>
    </source>
</evidence>
<dbReference type="Proteomes" id="UP000765509">
    <property type="component" value="Unassembled WGS sequence"/>
</dbReference>
<gene>
    <name evidence="2" type="ORF">O181_107596</name>
</gene>
<dbReference type="EMBL" id="AVOT02081597">
    <property type="protein sequence ID" value="MBW0567881.1"/>
    <property type="molecule type" value="Genomic_DNA"/>
</dbReference>
<proteinExistence type="predicted"/>
<reference evidence="2" key="1">
    <citation type="submission" date="2021-03" db="EMBL/GenBank/DDBJ databases">
        <title>Draft genome sequence of rust myrtle Austropuccinia psidii MF-1, a brazilian biotype.</title>
        <authorList>
            <person name="Quecine M.C."/>
            <person name="Pachon D.M.R."/>
            <person name="Bonatelli M.L."/>
            <person name="Correr F.H."/>
            <person name="Franceschini L.M."/>
            <person name="Leite T.F."/>
            <person name="Margarido G.R.A."/>
            <person name="Almeida C.A."/>
            <person name="Ferrarezi J.A."/>
            <person name="Labate C.A."/>
        </authorList>
    </citation>
    <scope>NUCLEOTIDE SEQUENCE</scope>
    <source>
        <strain evidence="2">MF-1</strain>
    </source>
</reference>
<comment type="caution">
    <text evidence="2">The sequence shown here is derived from an EMBL/GenBank/DDBJ whole genome shotgun (WGS) entry which is preliminary data.</text>
</comment>
<feature type="compositionally biased region" description="Polar residues" evidence="1">
    <location>
        <begin position="91"/>
        <end position="101"/>
    </location>
</feature>
<name>A0A9Q3JTN3_9BASI</name>
<dbReference type="AlphaFoldDB" id="A0A9Q3JTN3"/>
<accession>A0A9Q3JTN3</accession>